<reference evidence="9 10" key="1">
    <citation type="submission" date="2017-09" db="EMBL/GenBank/DDBJ databases">
        <authorList>
            <person name="Lee N."/>
            <person name="Cho B.-K."/>
        </authorList>
    </citation>
    <scope>NUCLEOTIDE SEQUENCE [LARGE SCALE GENOMIC DNA]</scope>
    <source>
        <strain evidence="9 10">ATCC 13879</strain>
    </source>
</reference>
<accession>A0ABX6AXR8</accession>
<dbReference type="InterPro" id="IPR013325">
    <property type="entry name" value="RNA_pol_sigma_r2"/>
</dbReference>
<dbReference type="RefSeq" id="WP_055605606.1">
    <property type="nucleotide sequence ID" value="NZ_CP023697.1"/>
</dbReference>
<dbReference type="Proteomes" id="UP000326041">
    <property type="component" value="Chromosome"/>
</dbReference>
<dbReference type="Pfam" id="PF04542">
    <property type="entry name" value="Sigma70_r2"/>
    <property type="match status" value="1"/>
</dbReference>
<feature type="domain" description="RNA polymerase sigma-70 region 2" evidence="7">
    <location>
        <begin position="52"/>
        <end position="120"/>
    </location>
</feature>
<gene>
    <name evidence="9" type="ORF">CP972_13640</name>
</gene>
<keyword evidence="4" id="KW-0238">DNA-binding</keyword>
<evidence type="ECO:0000259" key="7">
    <source>
        <dbReference type="Pfam" id="PF04542"/>
    </source>
</evidence>
<proteinExistence type="inferred from homology"/>
<name>A0ABX6AXR8_9ACTN</name>
<dbReference type="InterPro" id="IPR013324">
    <property type="entry name" value="RNA_pol_sigma_r3/r4-like"/>
</dbReference>
<dbReference type="EMBL" id="CP023697">
    <property type="protein sequence ID" value="QEV06571.1"/>
    <property type="molecule type" value="Genomic_DNA"/>
</dbReference>
<evidence type="ECO:0000313" key="10">
    <source>
        <dbReference type="Proteomes" id="UP000326041"/>
    </source>
</evidence>
<dbReference type="InterPro" id="IPR035992">
    <property type="entry name" value="Ricin_B-like_lectins"/>
</dbReference>
<dbReference type="InterPro" id="IPR036388">
    <property type="entry name" value="WH-like_DNA-bd_sf"/>
</dbReference>
<dbReference type="InterPro" id="IPR000772">
    <property type="entry name" value="Ricin_B_lectin"/>
</dbReference>
<dbReference type="SUPFAM" id="SSF50370">
    <property type="entry name" value="Ricin B-like lectins"/>
    <property type="match status" value="1"/>
</dbReference>
<keyword evidence="5" id="KW-0804">Transcription</keyword>
<dbReference type="GeneID" id="95535591"/>
<evidence type="ECO:0000256" key="3">
    <source>
        <dbReference type="ARBA" id="ARBA00023082"/>
    </source>
</evidence>
<dbReference type="InterPro" id="IPR014284">
    <property type="entry name" value="RNA_pol_sigma-70_dom"/>
</dbReference>
<dbReference type="PANTHER" id="PTHR43133">
    <property type="entry name" value="RNA POLYMERASE ECF-TYPE SIGMA FACTO"/>
    <property type="match status" value="1"/>
</dbReference>
<feature type="region of interest" description="Disordered" evidence="6">
    <location>
        <begin position="340"/>
        <end position="420"/>
    </location>
</feature>
<dbReference type="PANTHER" id="PTHR43133:SF8">
    <property type="entry name" value="RNA POLYMERASE SIGMA FACTOR HI_1459-RELATED"/>
    <property type="match status" value="1"/>
</dbReference>
<keyword evidence="3" id="KW-0731">Sigma factor</keyword>
<evidence type="ECO:0000256" key="2">
    <source>
        <dbReference type="ARBA" id="ARBA00023015"/>
    </source>
</evidence>
<dbReference type="SUPFAM" id="SSF88946">
    <property type="entry name" value="Sigma2 domain of RNA polymerase sigma factors"/>
    <property type="match status" value="1"/>
</dbReference>
<protein>
    <submittedName>
        <fullName evidence="9">Sigma-70 family RNA polymerase sigma factor</fullName>
    </submittedName>
</protein>
<evidence type="ECO:0000256" key="5">
    <source>
        <dbReference type="ARBA" id="ARBA00023163"/>
    </source>
</evidence>
<evidence type="ECO:0000313" key="9">
    <source>
        <dbReference type="EMBL" id="QEV06571.1"/>
    </source>
</evidence>
<keyword evidence="10" id="KW-1185">Reference proteome</keyword>
<feature type="region of interest" description="Disordered" evidence="6">
    <location>
        <begin position="1"/>
        <end position="33"/>
    </location>
</feature>
<dbReference type="InterPro" id="IPR007627">
    <property type="entry name" value="RNA_pol_sigma70_r2"/>
</dbReference>
<evidence type="ECO:0000256" key="6">
    <source>
        <dbReference type="SAM" id="MobiDB-lite"/>
    </source>
</evidence>
<dbReference type="Gene3D" id="1.10.1740.10">
    <property type="match status" value="1"/>
</dbReference>
<feature type="domain" description="Ricin B lectin" evidence="8">
    <location>
        <begin position="411"/>
        <end position="486"/>
    </location>
</feature>
<dbReference type="PROSITE" id="PS50231">
    <property type="entry name" value="RICIN_B_LECTIN"/>
    <property type="match status" value="1"/>
</dbReference>
<feature type="compositionally biased region" description="Pro residues" evidence="6">
    <location>
        <begin position="362"/>
        <end position="378"/>
    </location>
</feature>
<comment type="similarity">
    <text evidence="1">Belongs to the sigma-70 factor family. ECF subfamily.</text>
</comment>
<dbReference type="SUPFAM" id="SSF88659">
    <property type="entry name" value="Sigma3 and sigma4 domains of RNA polymerase sigma factors"/>
    <property type="match status" value="1"/>
</dbReference>
<evidence type="ECO:0000259" key="8">
    <source>
        <dbReference type="Pfam" id="PF14200"/>
    </source>
</evidence>
<dbReference type="Gene3D" id="2.80.10.50">
    <property type="match status" value="1"/>
</dbReference>
<dbReference type="CDD" id="cd00161">
    <property type="entry name" value="beta-trefoil_Ricin-like"/>
    <property type="match status" value="1"/>
</dbReference>
<evidence type="ECO:0000256" key="1">
    <source>
        <dbReference type="ARBA" id="ARBA00010641"/>
    </source>
</evidence>
<dbReference type="InterPro" id="IPR039425">
    <property type="entry name" value="RNA_pol_sigma-70-like"/>
</dbReference>
<dbReference type="NCBIfam" id="TIGR02937">
    <property type="entry name" value="sigma70-ECF"/>
    <property type="match status" value="1"/>
</dbReference>
<feature type="compositionally biased region" description="Low complexity" evidence="6">
    <location>
        <begin position="379"/>
        <end position="401"/>
    </location>
</feature>
<evidence type="ECO:0000256" key="4">
    <source>
        <dbReference type="ARBA" id="ARBA00023125"/>
    </source>
</evidence>
<dbReference type="Gene3D" id="1.10.10.10">
    <property type="entry name" value="Winged helix-like DNA-binding domain superfamily/Winged helix DNA-binding domain"/>
    <property type="match status" value="1"/>
</dbReference>
<sequence>MTDRGGPGPGPGRRDADRGRHKAGGAGDERSDGLLTAAIRDGGDAAAATEELYRRHAPAVLMYARACCRDPHTAEDLASEAFTRTVQAVRDGKGPTEAWRPYLLAVVRHTAAEWAEQARRVDLAPGLGEWLDAVAGHGGVGPVGREADGEEQVVRAEDGGLIAAAFRALPERWRAVLWHHVVEEESAARVGTLLGLTPSGVTSLAARAREGLREAYLAAHAEQGAADEECRRCSGRLAAAVRRSRPRRDRQLERHLERCGRCRRAAREVADLNQRLRTVLPAAVLLFGGPAYLRARAAGASAAGASGQAAAGGAAGAKTAVLACGAAAVLLGGWALWPGGEETRERPGSAASGAPFADPRTTAPPPSPRSPSATPSPSPSSSAVSPSPSTVSPSQPPVTGSPQPPALGGPSTLRFVSTGGCMEIPAGSPQAGARPVEAACDGSARQRWLLLEPYPGDRARTQVRNEATGLCLTRSGGTQDHAPVDQRACDATSGTQLWNLWADRAKGEAALRDGGGTRYLGLVEWARADKEQEHGTAIGTSRYYYGSASMRFLFEPELLQE</sequence>
<dbReference type="Pfam" id="PF14200">
    <property type="entry name" value="RicinB_lectin_2"/>
    <property type="match status" value="1"/>
</dbReference>
<keyword evidence="2" id="KW-0805">Transcription regulation</keyword>
<organism evidence="9 10">
    <name type="scientific">Streptomyces prasinus</name>
    <dbReference type="NCBI Taxonomy" id="67345"/>
    <lineage>
        <taxon>Bacteria</taxon>
        <taxon>Bacillati</taxon>
        <taxon>Actinomycetota</taxon>
        <taxon>Actinomycetes</taxon>
        <taxon>Kitasatosporales</taxon>
        <taxon>Streptomycetaceae</taxon>
        <taxon>Streptomyces</taxon>
    </lineage>
</organism>